<feature type="transmembrane region" description="Helical" evidence="1">
    <location>
        <begin position="64"/>
        <end position="85"/>
    </location>
</feature>
<protein>
    <submittedName>
        <fullName evidence="2">Uncharacterized protein</fullName>
    </submittedName>
</protein>
<gene>
    <name evidence="2" type="ORF">KI387_000051</name>
</gene>
<dbReference type="AlphaFoldDB" id="A0AA38GTK2"/>
<accession>A0AA38GTK2</accession>
<organism evidence="2 3">
    <name type="scientific">Taxus chinensis</name>
    <name type="common">Chinese yew</name>
    <name type="synonym">Taxus wallichiana var. chinensis</name>
    <dbReference type="NCBI Taxonomy" id="29808"/>
    <lineage>
        <taxon>Eukaryota</taxon>
        <taxon>Viridiplantae</taxon>
        <taxon>Streptophyta</taxon>
        <taxon>Embryophyta</taxon>
        <taxon>Tracheophyta</taxon>
        <taxon>Spermatophyta</taxon>
        <taxon>Pinopsida</taxon>
        <taxon>Pinidae</taxon>
        <taxon>Conifers II</taxon>
        <taxon>Cupressales</taxon>
        <taxon>Taxaceae</taxon>
        <taxon>Taxus</taxon>
    </lineage>
</organism>
<reference evidence="2 3" key="1">
    <citation type="journal article" date="2021" name="Nat. Plants">
        <title>The Taxus genome provides insights into paclitaxel biosynthesis.</title>
        <authorList>
            <person name="Xiong X."/>
            <person name="Gou J."/>
            <person name="Liao Q."/>
            <person name="Li Y."/>
            <person name="Zhou Q."/>
            <person name="Bi G."/>
            <person name="Li C."/>
            <person name="Du R."/>
            <person name="Wang X."/>
            <person name="Sun T."/>
            <person name="Guo L."/>
            <person name="Liang H."/>
            <person name="Lu P."/>
            <person name="Wu Y."/>
            <person name="Zhang Z."/>
            <person name="Ro D.K."/>
            <person name="Shang Y."/>
            <person name="Huang S."/>
            <person name="Yan J."/>
        </authorList>
    </citation>
    <scope>NUCLEOTIDE SEQUENCE [LARGE SCALE GENOMIC DNA]</scope>
    <source>
        <strain evidence="2">Ta-2019</strain>
    </source>
</reference>
<name>A0AA38GTK2_TAXCH</name>
<comment type="caution">
    <text evidence="2">The sequence shown here is derived from an EMBL/GenBank/DDBJ whole genome shotgun (WGS) entry which is preliminary data.</text>
</comment>
<sequence length="175" mass="18838">TFSPTGVAHRAFSIGFCSRRGDTPHIVLGLGLVVKKLVSGSVPKLDAVPPLLGSRPMLFSSGSVAMVGEVVLVLMMAMVLARGLLPPITTVAVVMGVRLPVQPLVLDRVSPLINLLTWLLLFHRLGRLIQPMIRAMGGILHHLLQTLLQDGVTLCADLHRRLLVSPRSLLLPSVM</sequence>
<evidence type="ECO:0000256" key="1">
    <source>
        <dbReference type="SAM" id="Phobius"/>
    </source>
</evidence>
<keyword evidence="3" id="KW-1185">Reference proteome</keyword>
<keyword evidence="1" id="KW-0812">Transmembrane</keyword>
<dbReference type="EMBL" id="JAHRHJ020000001">
    <property type="protein sequence ID" value="KAH9327943.1"/>
    <property type="molecule type" value="Genomic_DNA"/>
</dbReference>
<keyword evidence="1" id="KW-1133">Transmembrane helix</keyword>
<feature type="non-terminal residue" evidence="2">
    <location>
        <position position="1"/>
    </location>
</feature>
<evidence type="ECO:0000313" key="2">
    <source>
        <dbReference type="EMBL" id="KAH9327943.1"/>
    </source>
</evidence>
<evidence type="ECO:0000313" key="3">
    <source>
        <dbReference type="Proteomes" id="UP000824469"/>
    </source>
</evidence>
<keyword evidence="1" id="KW-0472">Membrane</keyword>
<dbReference type="Proteomes" id="UP000824469">
    <property type="component" value="Unassembled WGS sequence"/>
</dbReference>
<proteinExistence type="predicted"/>